<protein>
    <submittedName>
        <fullName evidence="2">Uncharacterized protein</fullName>
    </submittedName>
</protein>
<feature type="region of interest" description="Disordered" evidence="1">
    <location>
        <begin position="133"/>
        <end position="166"/>
    </location>
</feature>
<evidence type="ECO:0000256" key="1">
    <source>
        <dbReference type="SAM" id="MobiDB-lite"/>
    </source>
</evidence>
<dbReference type="EMBL" id="KZ679129">
    <property type="protein sequence ID" value="PTB78923.1"/>
    <property type="molecule type" value="Genomic_DNA"/>
</dbReference>
<sequence>MKTIQDILPSGFIEKARRFILPYLYSGQKSDNSVNSITINLEQSHLTDASHDQGHQPATASPPSSQPTYKGEKCVAKAQLYREGIVSQISENCSQSHAPVDEGVPTSVFLASGEATTGAGNYLRHEQMFAPLMQTTGDPESSPESSSTSSDTSGTQTERFSGHAVGGMKKGAIMKRLVMDTVELIA</sequence>
<gene>
    <name evidence="2" type="ORF">M440DRAFT_360960</name>
</gene>
<reference evidence="2 3" key="1">
    <citation type="submission" date="2016-07" db="EMBL/GenBank/DDBJ databases">
        <title>Multiple horizontal gene transfer events from other fungi enriched the ability of initially mycotrophic Trichoderma (Ascomycota) to feed on dead plant biomass.</title>
        <authorList>
            <consortium name="DOE Joint Genome Institute"/>
            <person name="Aerts A."/>
            <person name="Atanasova L."/>
            <person name="Chenthamara K."/>
            <person name="Zhang J."/>
            <person name="Grujic M."/>
            <person name="Henrissat B."/>
            <person name="Kuo A."/>
            <person name="Salamov A."/>
            <person name="Lipzen A."/>
            <person name="Labutti K."/>
            <person name="Barry K."/>
            <person name="Miao Y."/>
            <person name="Rahimi M.J."/>
            <person name="Shen Q."/>
            <person name="Grigoriev I.V."/>
            <person name="Kubicek C.P."/>
            <person name="Druzhinina I.S."/>
        </authorList>
    </citation>
    <scope>NUCLEOTIDE SEQUENCE [LARGE SCALE GENOMIC DNA]</scope>
    <source>
        <strain evidence="2 3">ATCC 18648</strain>
    </source>
</reference>
<feature type="region of interest" description="Disordered" evidence="1">
    <location>
        <begin position="47"/>
        <end position="71"/>
    </location>
</feature>
<evidence type="ECO:0000313" key="2">
    <source>
        <dbReference type="EMBL" id="PTB78923.1"/>
    </source>
</evidence>
<organism evidence="2 3">
    <name type="scientific">Trichoderma longibrachiatum ATCC 18648</name>
    <dbReference type="NCBI Taxonomy" id="983965"/>
    <lineage>
        <taxon>Eukaryota</taxon>
        <taxon>Fungi</taxon>
        <taxon>Dikarya</taxon>
        <taxon>Ascomycota</taxon>
        <taxon>Pezizomycotina</taxon>
        <taxon>Sordariomycetes</taxon>
        <taxon>Hypocreomycetidae</taxon>
        <taxon>Hypocreales</taxon>
        <taxon>Hypocreaceae</taxon>
        <taxon>Trichoderma</taxon>
    </lineage>
</organism>
<dbReference type="Proteomes" id="UP000240760">
    <property type="component" value="Unassembled WGS sequence"/>
</dbReference>
<feature type="compositionally biased region" description="Low complexity" evidence="1">
    <location>
        <begin position="135"/>
        <end position="155"/>
    </location>
</feature>
<keyword evidence="3" id="KW-1185">Reference proteome</keyword>
<proteinExistence type="predicted"/>
<feature type="compositionally biased region" description="Low complexity" evidence="1">
    <location>
        <begin position="56"/>
        <end position="68"/>
    </location>
</feature>
<evidence type="ECO:0000313" key="3">
    <source>
        <dbReference type="Proteomes" id="UP000240760"/>
    </source>
</evidence>
<name>A0A2T4CBI0_TRILO</name>
<accession>A0A2T4CBI0</accession>
<dbReference type="AlphaFoldDB" id="A0A2T4CBI0"/>